<reference evidence="6 7" key="1">
    <citation type="submission" date="2018-10" db="EMBL/GenBank/DDBJ databases">
        <title>A high-quality apple genome assembly.</title>
        <authorList>
            <person name="Hu J."/>
        </authorList>
    </citation>
    <scope>NUCLEOTIDE SEQUENCE [LARGE SCALE GENOMIC DNA]</scope>
    <source>
        <strain evidence="7">cv. HFTH1</strain>
        <tissue evidence="6">Young leaf</tissue>
    </source>
</reference>
<gene>
    <name evidence="6" type="ORF">DVH24_036470</name>
</gene>
<dbReference type="NCBIfam" id="TIGR01614">
    <property type="entry name" value="PME_inhib"/>
    <property type="match status" value="1"/>
</dbReference>
<feature type="region of interest" description="Disordered" evidence="3">
    <location>
        <begin position="528"/>
        <end position="560"/>
    </location>
</feature>
<dbReference type="InterPro" id="IPR027417">
    <property type="entry name" value="P-loop_NTPase"/>
</dbReference>
<dbReference type="InterPro" id="IPR006501">
    <property type="entry name" value="Pectinesterase_inhib_dom"/>
</dbReference>
<dbReference type="CDD" id="cd15797">
    <property type="entry name" value="PMEI"/>
    <property type="match status" value="1"/>
</dbReference>
<dbReference type="PANTHER" id="PTHR43158">
    <property type="entry name" value="SKFA PEPTIDE EXPORT ATP-BINDING PROTEIN SKFE"/>
    <property type="match status" value="1"/>
</dbReference>
<dbReference type="InterPro" id="IPR003439">
    <property type="entry name" value="ABC_transporter-like_ATP-bd"/>
</dbReference>
<keyword evidence="7" id="KW-1185">Reference proteome</keyword>
<keyword evidence="4" id="KW-0732">Signal</keyword>
<dbReference type="GO" id="GO:0005524">
    <property type="term" value="F:ATP binding"/>
    <property type="evidence" value="ECO:0007669"/>
    <property type="project" value="UniProtKB-KW"/>
</dbReference>
<protein>
    <recommendedName>
        <fullName evidence="5">ABC transporter domain-containing protein</fullName>
    </recommendedName>
</protein>
<accession>A0A498IGF1</accession>
<evidence type="ECO:0000256" key="4">
    <source>
        <dbReference type="SAM" id="SignalP"/>
    </source>
</evidence>
<evidence type="ECO:0000259" key="5">
    <source>
        <dbReference type="PROSITE" id="PS50893"/>
    </source>
</evidence>
<dbReference type="Gene3D" id="1.20.140.40">
    <property type="entry name" value="Invertase/pectin methylesterase inhibitor family protein"/>
    <property type="match status" value="1"/>
</dbReference>
<dbReference type="PROSITE" id="PS50893">
    <property type="entry name" value="ABC_TRANSPORTER_2"/>
    <property type="match status" value="1"/>
</dbReference>
<feature type="chain" id="PRO_5019744380" description="ABC transporter domain-containing protein" evidence="4">
    <location>
        <begin position="32"/>
        <end position="589"/>
    </location>
</feature>
<dbReference type="Gene3D" id="3.40.50.300">
    <property type="entry name" value="P-loop containing nucleotide triphosphate hydrolases"/>
    <property type="match status" value="1"/>
</dbReference>
<feature type="compositionally biased region" description="Polar residues" evidence="3">
    <location>
        <begin position="148"/>
        <end position="162"/>
    </location>
</feature>
<organism evidence="6 7">
    <name type="scientific">Malus domestica</name>
    <name type="common">Apple</name>
    <name type="synonym">Pyrus malus</name>
    <dbReference type="NCBI Taxonomy" id="3750"/>
    <lineage>
        <taxon>Eukaryota</taxon>
        <taxon>Viridiplantae</taxon>
        <taxon>Streptophyta</taxon>
        <taxon>Embryophyta</taxon>
        <taxon>Tracheophyta</taxon>
        <taxon>Spermatophyta</taxon>
        <taxon>Magnoliopsida</taxon>
        <taxon>eudicotyledons</taxon>
        <taxon>Gunneridae</taxon>
        <taxon>Pentapetalae</taxon>
        <taxon>rosids</taxon>
        <taxon>fabids</taxon>
        <taxon>Rosales</taxon>
        <taxon>Rosaceae</taxon>
        <taxon>Amygdaloideae</taxon>
        <taxon>Maleae</taxon>
        <taxon>Malus</taxon>
    </lineage>
</organism>
<feature type="compositionally biased region" description="Basic and acidic residues" evidence="3">
    <location>
        <begin position="212"/>
        <end position="229"/>
    </location>
</feature>
<keyword evidence="1" id="KW-0547">Nucleotide-binding</keyword>
<dbReference type="Pfam" id="PF00005">
    <property type="entry name" value="ABC_tran"/>
    <property type="match status" value="1"/>
</dbReference>
<evidence type="ECO:0000256" key="3">
    <source>
        <dbReference type="SAM" id="MobiDB-lite"/>
    </source>
</evidence>
<dbReference type="PANTHER" id="PTHR43158:SF12">
    <property type="entry name" value="ABC TRANSPORTER FAMILY PROTEIN"/>
    <property type="match status" value="1"/>
</dbReference>
<dbReference type="InterPro" id="IPR035513">
    <property type="entry name" value="Invertase/methylesterase_inhib"/>
</dbReference>
<dbReference type="SUPFAM" id="SSF101148">
    <property type="entry name" value="Plant invertase/pectin methylesterase inhibitor"/>
    <property type="match status" value="1"/>
</dbReference>
<feature type="region of interest" description="Disordered" evidence="3">
    <location>
        <begin position="137"/>
        <end position="163"/>
    </location>
</feature>
<dbReference type="GO" id="GO:0016887">
    <property type="term" value="F:ATP hydrolysis activity"/>
    <property type="evidence" value="ECO:0007669"/>
    <property type="project" value="InterPro"/>
</dbReference>
<dbReference type="CDD" id="cd00267">
    <property type="entry name" value="ABC_ATPase"/>
    <property type="match status" value="1"/>
</dbReference>
<dbReference type="SUPFAM" id="SSF52540">
    <property type="entry name" value="P-loop containing nucleoside triphosphate hydrolases"/>
    <property type="match status" value="1"/>
</dbReference>
<keyword evidence="2" id="KW-0067">ATP-binding</keyword>
<evidence type="ECO:0000256" key="1">
    <source>
        <dbReference type="ARBA" id="ARBA00022741"/>
    </source>
</evidence>
<evidence type="ECO:0000256" key="2">
    <source>
        <dbReference type="ARBA" id="ARBA00022840"/>
    </source>
</evidence>
<dbReference type="Proteomes" id="UP000290289">
    <property type="component" value="Chromosome 12"/>
</dbReference>
<dbReference type="Pfam" id="PF04043">
    <property type="entry name" value="PMEI"/>
    <property type="match status" value="1"/>
</dbReference>
<name>A0A498IGF1_MALDO</name>
<dbReference type="InterPro" id="IPR003593">
    <property type="entry name" value="AAA+_ATPase"/>
</dbReference>
<evidence type="ECO:0000313" key="6">
    <source>
        <dbReference type="EMBL" id="RXH82129.1"/>
    </source>
</evidence>
<dbReference type="InterPro" id="IPR034086">
    <property type="entry name" value="PMEI_plant"/>
</dbReference>
<evidence type="ECO:0000313" key="7">
    <source>
        <dbReference type="Proteomes" id="UP000290289"/>
    </source>
</evidence>
<proteinExistence type="predicted"/>
<dbReference type="EMBL" id="RDQH01000338">
    <property type="protein sequence ID" value="RXH82129.1"/>
    <property type="molecule type" value="Genomic_DNA"/>
</dbReference>
<feature type="signal peptide" evidence="4">
    <location>
        <begin position="1"/>
        <end position="31"/>
    </location>
</feature>
<feature type="region of interest" description="Disordered" evidence="3">
    <location>
        <begin position="212"/>
        <end position="232"/>
    </location>
</feature>
<dbReference type="SMART" id="SM00382">
    <property type="entry name" value="AAA"/>
    <property type="match status" value="1"/>
</dbReference>
<dbReference type="AlphaFoldDB" id="A0A498IGF1"/>
<sequence length="589" mass="66377">MASANKFHSCPSVPMLLVLFFLVINITPSSSQDTQQLIDHICRQMEEYGFCSQTFKENLKSPNSDIVALTQITIERATDNATKTHDFIRQLLDNTTDIAFKNALTACENGYRVVMESFDSAAVSFFQKDYDSVEKAERVTPRAESSCEESLSTQPNTQNPLNDRNRQMRILIAMALLLTGGTQGKGERFCRLLSFRKKLEELGNGVFGEEPTKAEMEEASPSRRRDSSRHNPCTAHRYVSRDLPCAVSQAQRQQRILSLQIEFDSETARYRRQLLRNGVHRVPQARNPQGINGHPPPGSKPLIEDFNLTLNAGDRCLLVGSNGAGKTTILKILGGKHMVEPHMVRVLGRSAFHDTALTGSGDLSYLGGEWRRDVAFAGFDVPIQMDVSADKLINGVAGIDPQRRAELIKVLDIDLSWRLHKVSDGQRRRVQICMGLLKPYKVLLLDEITVDLDVLARADLLKFLRKECEERGATIIYATHIFDGLENWPSHIAYVANGKLQLAMPMEKVREISKLSLMRTVESWLRKEREEERKRRKERKARGLPEFEQPNEGSGDVHSVNNGWAAGRLNSTIAGEENFVFSSNRVLRQ</sequence>
<dbReference type="GO" id="GO:0046910">
    <property type="term" value="F:pectinesterase inhibitor activity"/>
    <property type="evidence" value="ECO:0007669"/>
    <property type="project" value="InterPro"/>
</dbReference>
<dbReference type="SMART" id="SM00856">
    <property type="entry name" value="PMEI"/>
    <property type="match status" value="1"/>
</dbReference>
<comment type="caution">
    <text evidence="6">The sequence shown here is derived from an EMBL/GenBank/DDBJ whole genome shotgun (WGS) entry which is preliminary data.</text>
</comment>
<feature type="domain" description="ABC transporter" evidence="5">
    <location>
        <begin position="274"/>
        <end position="522"/>
    </location>
</feature>